<feature type="modified residue" description="N6-(pyridoxal phosphate)lysine" evidence="7">
    <location>
        <position position="246"/>
    </location>
</feature>
<keyword evidence="9" id="KW-0489">Methyltransferase</keyword>
<evidence type="ECO:0000256" key="7">
    <source>
        <dbReference type="PIRSR" id="PIRSR000412-50"/>
    </source>
</evidence>
<dbReference type="VEuPathDB" id="MicrosporidiaDB:M153_3268000477"/>
<keyword evidence="6 7" id="KW-0663">Pyridoxal phosphate</keyword>
<evidence type="ECO:0000256" key="2">
    <source>
        <dbReference type="ARBA" id="ARBA00001933"/>
    </source>
</evidence>
<dbReference type="Gene3D" id="3.40.640.10">
    <property type="entry name" value="Type I PLP-dependent aspartate aminotransferase-like (Major domain)"/>
    <property type="match status" value="1"/>
</dbReference>
<dbReference type="GO" id="GO:0035999">
    <property type="term" value="P:tetrahydrofolate interconversion"/>
    <property type="evidence" value="ECO:0007669"/>
    <property type="project" value="UniProtKB-UniPathway"/>
</dbReference>
<dbReference type="EC" id="2.1.2.1" evidence="5"/>
<dbReference type="GO" id="GO:0019264">
    <property type="term" value="P:glycine biosynthetic process from serine"/>
    <property type="evidence" value="ECO:0007669"/>
    <property type="project" value="InterPro"/>
</dbReference>
<dbReference type="InterPro" id="IPR015424">
    <property type="entry name" value="PyrdxlP-dep_Trfase"/>
</dbReference>
<dbReference type="GO" id="GO:0030170">
    <property type="term" value="F:pyridoxal phosphate binding"/>
    <property type="evidence" value="ECO:0007669"/>
    <property type="project" value="InterPro"/>
</dbReference>
<evidence type="ECO:0000256" key="3">
    <source>
        <dbReference type="ARBA" id="ARBA00004777"/>
    </source>
</evidence>
<name>A0A0R0LZT4_9MICR</name>
<dbReference type="NCBIfam" id="NF000586">
    <property type="entry name" value="PRK00011.1"/>
    <property type="match status" value="1"/>
</dbReference>
<dbReference type="Proteomes" id="UP000051530">
    <property type="component" value="Unassembled WGS sequence"/>
</dbReference>
<evidence type="ECO:0000313" key="9">
    <source>
        <dbReference type="EMBL" id="KRH92719.1"/>
    </source>
</evidence>
<keyword evidence="10" id="KW-1185">Reference proteome</keyword>
<evidence type="ECO:0000256" key="1">
    <source>
        <dbReference type="ARBA" id="ARBA00001528"/>
    </source>
</evidence>
<dbReference type="Gene3D" id="3.90.1150.10">
    <property type="entry name" value="Aspartate Aminotransferase, domain 1"/>
    <property type="match status" value="1"/>
</dbReference>
<protein>
    <recommendedName>
        <fullName evidence="5">glycine hydroxymethyltransferase</fullName>
        <ecNumber evidence="5">2.1.2.1</ecNumber>
    </recommendedName>
</protein>
<evidence type="ECO:0000256" key="5">
    <source>
        <dbReference type="ARBA" id="ARBA00012256"/>
    </source>
</evidence>
<sequence>MTTAEKNKKKSFQCLKDADPEMYMLCIKEKERQKHSVELIASESYVTESVLQVSASLTHNKYSEGYPGARYYSGTGVIDEIELLCQKRALELYELDPEKWGVNVQPYSGSIANFQVYNGLLQPNGKIMGMDLFSGGHLSHGFKLNDKIKVSVTSKYFDSFPYKIEADGSIDYDKLEKQFVECKAEILILGASAYPEDFDYKKARKIADKNKAYLMCDMAHISGLVAYKKMNNPFEYCDIVTTTVQKMLRGPKAALIFYKKEKDGKNIEQLINKSVFPATQGGPHNQTIAGIATALKFAKSDEYKKFIDDILKNIQIFVEVFKKNKVKMLCNGTKNHLILADMRNLEFDGEKYSLSGSMVASVLDFVGISLNKNSLPDDKSAVDPNGIRIGTPSITSRGFKEEDVKKVAETIVGILKYLKKYKDLKEKE</sequence>
<evidence type="ECO:0000313" key="10">
    <source>
        <dbReference type="Proteomes" id="UP000051530"/>
    </source>
</evidence>
<comment type="caution">
    <text evidence="9">The sequence shown here is derived from an EMBL/GenBank/DDBJ whole genome shotgun (WGS) entry which is preliminary data.</text>
</comment>
<reference evidence="9 10" key="1">
    <citation type="submission" date="2015-07" db="EMBL/GenBank/DDBJ databases">
        <title>The genome of Pseudoloma neurophilia, a relevant intracellular parasite of the zebrafish.</title>
        <authorList>
            <person name="Ndikumana S."/>
            <person name="Pelin A."/>
            <person name="Sanders J."/>
            <person name="Corradi N."/>
        </authorList>
    </citation>
    <scope>NUCLEOTIDE SEQUENCE [LARGE SCALE GENOMIC DNA]</scope>
    <source>
        <strain evidence="9 10">MK1</strain>
    </source>
</reference>
<dbReference type="PANTHER" id="PTHR11680:SF35">
    <property type="entry name" value="SERINE HYDROXYMETHYLTRANSFERASE 1"/>
    <property type="match status" value="1"/>
</dbReference>
<dbReference type="InterPro" id="IPR001085">
    <property type="entry name" value="Ser_HO-MeTrfase"/>
</dbReference>
<dbReference type="SUPFAM" id="SSF53383">
    <property type="entry name" value="PLP-dependent transferases"/>
    <property type="match status" value="1"/>
</dbReference>
<evidence type="ECO:0000259" key="8">
    <source>
        <dbReference type="Pfam" id="PF00464"/>
    </source>
</evidence>
<feature type="non-terminal residue" evidence="9">
    <location>
        <position position="428"/>
    </location>
</feature>
<dbReference type="UniPathway" id="UPA00193"/>
<dbReference type="GO" id="GO:0004372">
    <property type="term" value="F:glycine hydroxymethyltransferase activity"/>
    <property type="evidence" value="ECO:0007669"/>
    <property type="project" value="UniProtKB-EC"/>
</dbReference>
<dbReference type="GO" id="GO:0032259">
    <property type="term" value="P:methylation"/>
    <property type="evidence" value="ECO:0007669"/>
    <property type="project" value="UniProtKB-KW"/>
</dbReference>
<dbReference type="InterPro" id="IPR015421">
    <property type="entry name" value="PyrdxlP-dep_Trfase_major"/>
</dbReference>
<comment type="catalytic activity">
    <reaction evidence="1">
        <text>(6R)-5,10-methylene-5,6,7,8-tetrahydrofolate + glycine + H2O = (6S)-5,6,7,8-tetrahydrofolate + L-serine</text>
        <dbReference type="Rhea" id="RHEA:15481"/>
        <dbReference type="ChEBI" id="CHEBI:15377"/>
        <dbReference type="ChEBI" id="CHEBI:15636"/>
        <dbReference type="ChEBI" id="CHEBI:33384"/>
        <dbReference type="ChEBI" id="CHEBI:57305"/>
        <dbReference type="ChEBI" id="CHEBI:57453"/>
        <dbReference type="EC" id="2.1.2.1"/>
    </reaction>
</comment>
<dbReference type="InterPro" id="IPR015422">
    <property type="entry name" value="PyrdxlP-dep_Trfase_small"/>
</dbReference>
<dbReference type="OrthoDB" id="10265628at2759"/>
<proteinExistence type="inferred from homology"/>
<dbReference type="EMBL" id="LGUB01000727">
    <property type="protein sequence ID" value="KRH92719.1"/>
    <property type="molecule type" value="Genomic_DNA"/>
</dbReference>
<feature type="domain" description="Serine hydroxymethyltransferase-like" evidence="8">
    <location>
        <begin position="15"/>
        <end position="411"/>
    </location>
</feature>
<comment type="similarity">
    <text evidence="4">Belongs to the SHMT family.</text>
</comment>
<comment type="cofactor">
    <cofactor evidence="2 7">
        <name>pyridoxal 5'-phosphate</name>
        <dbReference type="ChEBI" id="CHEBI:597326"/>
    </cofactor>
</comment>
<organism evidence="9 10">
    <name type="scientific">Pseudoloma neurophilia</name>
    <dbReference type="NCBI Taxonomy" id="146866"/>
    <lineage>
        <taxon>Eukaryota</taxon>
        <taxon>Fungi</taxon>
        <taxon>Fungi incertae sedis</taxon>
        <taxon>Microsporidia</taxon>
        <taxon>Pseudoloma</taxon>
    </lineage>
</organism>
<dbReference type="PANTHER" id="PTHR11680">
    <property type="entry name" value="SERINE HYDROXYMETHYLTRANSFERASE"/>
    <property type="match status" value="1"/>
</dbReference>
<dbReference type="GO" id="GO:0005739">
    <property type="term" value="C:mitochondrion"/>
    <property type="evidence" value="ECO:0007669"/>
    <property type="project" value="TreeGrafter"/>
</dbReference>
<dbReference type="GO" id="GO:0008168">
    <property type="term" value="F:methyltransferase activity"/>
    <property type="evidence" value="ECO:0007669"/>
    <property type="project" value="UniProtKB-KW"/>
</dbReference>
<dbReference type="InterPro" id="IPR039429">
    <property type="entry name" value="SHMT-like_dom"/>
</dbReference>
<keyword evidence="9" id="KW-0808">Transferase</keyword>
<evidence type="ECO:0000256" key="6">
    <source>
        <dbReference type="ARBA" id="ARBA00022898"/>
    </source>
</evidence>
<comment type="pathway">
    <text evidence="3">One-carbon metabolism; tetrahydrofolate interconversion.</text>
</comment>
<gene>
    <name evidence="9" type="ORF">M153_3268000477</name>
</gene>
<dbReference type="InterPro" id="IPR049943">
    <property type="entry name" value="Ser_HO-MeTrfase-like"/>
</dbReference>
<evidence type="ECO:0000256" key="4">
    <source>
        <dbReference type="ARBA" id="ARBA00006376"/>
    </source>
</evidence>
<dbReference type="Pfam" id="PF00464">
    <property type="entry name" value="SHMT"/>
    <property type="match status" value="1"/>
</dbReference>
<dbReference type="PIRSF" id="PIRSF000412">
    <property type="entry name" value="SHMT"/>
    <property type="match status" value="1"/>
</dbReference>
<dbReference type="CDD" id="cd00378">
    <property type="entry name" value="SHMT"/>
    <property type="match status" value="1"/>
</dbReference>
<dbReference type="AlphaFoldDB" id="A0A0R0LZT4"/>
<accession>A0A0R0LZT4</accession>